<gene>
    <name evidence="5" type="ORF">E1202_20965</name>
</gene>
<keyword evidence="3" id="KW-0804">Transcription</keyword>
<name>A0A4R5BNR2_9PSEU</name>
<organism evidence="5 6">
    <name type="scientific">Saccharopolyspora karakumensis</name>
    <dbReference type="NCBI Taxonomy" id="2530386"/>
    <lineage>
        <taxon>Bacteria</taxon>
        <taxon>Bacillati</taxon>
        <taxon>Actinomycetota</taxon>
        <taxon>Actinomycetes</taxon>
        <taxon>Pseudonocardiales</taxon>
        <taxon>Pseudonocardiaceae</taxon>
        <taxon>Saccharopolyspora</taxon>
    </lineage>
</organism>
<dbReference type="GO" id="GO:0003677">
    <property type="term" value="F:DNA binding"/>
    <property type="evidence" value="ECO:0007669"/>
    <property type="project" value="UniProtKB-KW"/>
</dbReference>
<dbReference type="PROSITE" id="PS50995">
    <property type="entry name" value="HTH_MARR_2"/>
    <property type="match status" value="1"/>
</dbReference>
<dbReference type="InterPro" id="IPR036390">
    <property type="entry name" value="WH_DNA-bd_sf"/>
</dbReference>
<evidence type="ECO:0000256" key="1">
    <source>
        <dbReference type="ARBA" id="ARBA00023015"/>
    </source>
</evidence>
<dbReference type="InterPro" id="IPR023187">
    <property type="entry name" value="Tscrpt_reg_MarR-type_CS"/>
</dbReference>
<dbReference type="SMART" id="SM00347">
    <property type="entry name" value="HTH_MARR"/>
    <property type="match status" value="1"/>
</dbReference>
<accession>A0A4R5BNR2</accession>
<dbReference type="InterPro" id="IPR000835">
    <property type="entry name" value="HTH_MarR-typ"/>
</dbReference>
<keyword evidence="2" id="KW-0238">DNA-binding</keyword>
<reference evidence="5 6" key="1">
    <citation type="submission" date="2019-03" db="EMBL/GenBank/DDBJ databases">
        <title>Draft genome sequences of novel Actinobacteria.</title>
        <authorList>
            <person name="Sahin N."/>
            <person name="Ay H."/>
            <person name="Saygin H."/>
        </authorList>
    </citation>
    <scope>NUCLEOTIDE SEQUENCE [LARGE SCALE GENOMIC DNA]</scope>
    <source>
        <strain evidence="5 6">5K548</strain>
    </source>
</reference>
<evidence type="ECO:0000256" key="3">
    <source>
        <dbReference type="ARBA" id="ARBA00023163"/>
    </source>
</evidence>
<dbReference type="AlphaFoldDB" id="A0A4R5BNR2"/>
<dbReference type="InterPro" id="IPR039422">
    <property type="entry name" value="MarR/SlyA-like"/>
</dbReference>
<dbReference type="Proteomes" id="UP000294723">
    <property type="component" value="Unassembled WGS sequence"/>
</dbReference>
<dbReference type="Gene3D" id="1.10.10.10">
    <property type="entry name" value="Winged helix-like DNA-binding domain superfamily/Winged helix DNA-binding domain"/>
    <property type="match status" value="1"/>
</dbReference>
<dbReference type="PRINTS" id="PR00598">
    <property type="entry name" value="HTHMARR"/>
</dbReference>
<feature type="domain" description="HTH marR-type" evidence="4">
    <location>
        <begin position="10"/>
        <end position="143"/>
    </location>
</feature>
<keyword evidence="6" id="KW-1185">Reference proteome</keyword>
<protein>
    <submittedName>
        <fullName evidence="5">MarR family transcriptional regulator</fullName>
    </submittedName>
</protein>
<dbReference type="PANTHER" id="PTHR33164:SF99">
    <property type="entry name" value="MARR FAMILY REGULATORY PROTEIN"/>
    <property type="match status" value="1"/>
</dbReference>
<dbReference type="SUPFAM" id="SSF46785">
    <property type="entry name" value="Winged helix' DNA-binding domain"/>
    <property type="match status" value="1"/>
</dbReference>
<sequence>MPQSQGHSLAEDLGFLLSRSGEILAGAVNKALVPLGLKVRSYTVLALACEAPEGVNQRSVAATMGLDPSQIVGLVDDLEERGLVERTAAPADRRNKLIVATDEGRELHADASARAAQVEAGYLEHLSGEALDQLRESLQHIVFPESTS</sequence>
<evidence type="ECO:0000259" key="4">
    <source>
        <dbReference type="PROSITE" id="PS50995"/>
    </source>
</evidence>
<dbReference type="GO" id="GO:0006950">
    <property type="term" value="P:response to stress"/>
    <property type="evidence" value="ECO:0007669"/>
    <property type="project" value="TreeGrafter"/>
</dbReference>
<evidence type="ECO:0000256" key="2">
    <source>
        <dbReference type="ARBA" id="ARBA00023125"/>
    </source>
</evidence>
<comment type="caution">
    <text evidence="5">The sequence shown here is derived from an EMBL/GenBank/DDBJ whole genome shotgun (WGS) entry which is preliminary data.</text>
</comment>
<dbReference type="Pfam" id="PF12802">
    <property type="entry name" value="MarR_2"/>
    <property type="match status" value="1"/>
</dbReference>
<dbReference type="RefSeq" id="WP_132684848.1">
    <property type="nucleotide sequence ID" value="NZ_SMLA01000035.1"/>
</dbReference>
<proteinExistence type="predicted"/>
<dbReference type="GO" id="GO:0003700">
    <property type="term" value="F:DNA-binding transcription factor activity"/>
    <property type="evidence" value="ECO:0007669"/>
    <property type="project" value="InterPro"/>
</dbReference>
<dbReference type="EMBL" id="SMLA01000035">
    <property type="protein sequence ID" value="TDD85554.1"/>
    <property type="molecule type" value="Genomic_DNA"/>
</dbReference>
<keyword evidence="1" id="KW-0805">Transcription regulation</keyword>
<dbReference type="PANTHER" id="PTHR33164">
    <property type="entry name" value="TRANSCRIPTIONAL REGULATOR, MARR FAMILY"/>
    <property type="match status" value="1"/>
</dbReference>
<evidence type="ECO:0000313" key="6">
    <source>
        <dbReference type="Proteomes" id="UP000294723"/>
    </source>
</evidence>
<dbReference type="PROSITE" id="PS01117">
    <property type="entry name" value="HTH_MARR_1"/>
    <property type="match status" value="1"/>
</dbReference>
<dbReference type="InterPro" id="IPR036388">
    <property type="entry name" value="WH-like_DNA-bd_sf"/>
</dbReference>
<evidence type="ECO:0000313" key="5">
    <source>
        <dbReference type="EMBL" id="TDD85554.1"/>
    </source>
</evidence>